<protein>
    <submittedName>
        <fullName evidence="1">115 kDa protein in type-1 retrotransposable element R1DM</fullName>
    </submittedName>
</protein>
<dbReference type="AlphaFoldDB" id="A0A4C2AFI3"/>
<dbReference type="STRING" id="151549.A0A4C2AFI3"/>
<name>A0A4C2AFI3_EUMVA</name>
<proteinExistence type="predicted"/>
<evidence type="ECO:0000313" key="1">
    <source>
        <dbReference type="EMBL" id="GBP97547.1"/>
    </source>
</evidence>
<sequence>MPQRGTEDVLYDLMTYIYKELNLKKIVLMVSLDTEGAFWALKAQLLACNCPVNLYGMEKGYLRDRENIILDSLLRELGVLGVYVQAFADDVVLMFSRQSASSIGEEANHALARVRCWGIRNKLRFAPSKTNSMVLTKMLKYDDPVMHMNGEQINLVGEIHLLGLTIDRKLTIIPHVAKACKKATNIYKGLARAAKATWGLSPEVVRTIILP</sequence>
<dbReference type="OrthoDB" id="411823at2759"/>
<keyword evidence="2" id="KW-1185">Reference proteome</keyword>
<organism evidence="1 2">
    <name type="scientific">Eumeta variegata</name>
    <name type="common">Bagworm moth</name>
    <name type="synonym">Eumeta japonica</name>
    <dbReference type="NCBI Taxonomy" id="151549"/>
    <lineage>
        <taxon>Eukaryota</taxon>
        <taxon>Metazoa</taxon>
        <taxon>Ecdysozoa</taxon>
        <taxon>Arthropoda</taxon>
        <taxon>Hexapoda</taxon>
        <taxon>Insecta</taxon>
        <taxon>Pterygota</taxon>
        <taxon>Neoptera</taxon>
        <taxon>Endopterygota</taxon>
        <taxon>Lepidoptera</taxon>
        <taxon>Glossata</taxon>
        <taxon>Ditrysia</taxon>
        <taxon>Tineoidea</taxon>
        <taxon>Psychidae</taxon>
        <taxon>Oiketicinae</taxon>
        <taxon>Eumeta</taxon>
    </lineage>
</organism>
<comment type="caution">
    <text evidence="1">The sequence shown here is derived from an EMBL/GenBank/DDBJ whole genome shotgun (WGS) entry which is preliminary data.</text>
</comment>
<accession>A0A4C2AFI3</accession>
<dbReference type="EMBL" id="BGZK01002954">
    <property type="protein sequence ID" value="GBP97547.1"/>
    <property type="molecule type" value="Genomic_DNA"/>
</dbReference>
<reference evidence="1 2" key="1">
    <citation type="journal article" date="2019" name="Commun. Biol.">
        <title>The bagworm genome reveals a unique fibroin gene that provides high tensile strength.</title>
        <authorList>
            <person name="Kono N."/>
            <person name="Nakamura H."/>
            <person name="Ohtoshi R."/>
            <person name="Tomita M."/>
            <person name="Numata K."/>
            <person name="Arakawa K."/>
        </authorList>
    </citation>
    <scope>NUCLEOTIDE SEQUENCE [LARGE SCALE GENOMIC DNA]</scope>
</reference>
<dbReference type="Proteomes" id="UP000299102">
    <property type="component" value="Unassembled WGS sequence"/>
</dbReference>
<gene>
    <name evidence="1" type="ORF">EVAR_68557_1</name>
</gene>
<evidence type="ECO:0000313" key="2">
    <source>
        <dbReference type="Proteomes" id="UP000299102"/>
    </source>
</evidence>